<accession>A0A128A353</accession>
<sequence length="804" mass="85994">MRTILLILIIISSIGIMKSYADDDYSFGVRLIPQKLIENSDGVLQVYAMHNGHIYPQKIENMIFSSTDSSIVQVNGIENNDDNFITNIKLKTSGQGSAKIELGAPGFVSQEIPITVYGNENYPVKLLVQSTPSTFSLNGPHTGYFTVELINNNGSPAIAQDDILVNLETADSRVVTLTDTHVVIKTGEYYGTGKFEIKQIGATQIFASTNSLQSASATVTVSQTDSPTIHLYVFPQKINNYQSSISYAVAQLTDSSGALTPAKEDITIPVRINDPNANVTNSSPIIQNVESNAPIIIKKGSYWGYTNIAVKAAANGTYNVFASAPNGYVNAEQNQITAFTTKFYDDKSARLDILPILATGKEELIGVLHLEDKDGNPIIASHDFQVEIDSSDTDSLVVDKVILNKGSGVAPVFAKVGTSIPSTISLHVVTYDDQTVTPVISLPVSNSFKLIAQPLVPKILSNSNFPVAIYQADSSNIPVYFSSDSALKVIPDGYFSIQQVAIHRGDPIILTNASSSKTGTSTINLISDNYQTSMSLETVNNSPSQVVLDYLNPIFLNMKNTLIAQIFDSGSNPVFAQKDITLKLVSNNKNVLTLPENITITKGQYYIPLDITPNAVGTSQVSILADDMPLSTYKITVDSMSPTLNLVTPTSALPGETFMASVTAQDHGDPLRNMKVQWKVGGAIIQNSDSVTNQNGTANIILLPNAGSTVNITTNATGLGYIPSHVSKMVTINGTGTDSGSNATTSRVSTLGGVQSNLKSLKVGGIDTLPILVLGTIAITGVLIKKKSILSFKKTTPGTSMQSK</sequence>
<evidence type="ECO:0000256" key="1">
    <source>
        <dbReference type="SAM" id="Phobius"/>
    </source>
</evidence>
<keyword evidence="1" id="KW-0812">Transmembrane</keyword>
<protein>
    <submittedName>
        <fullName evidence="2">Uncharacterized protein</fullName>
    </submittedName>
</protein>
<dbReference type="Proteomes" id="UP000196239">
    <property type="component" value="Chromosome 1"/>
</dbReference>
<dbReference type="Gene3D" id="2.60.40.10">
    <property type="entry name" value="Immunoglobulins"/>
    <property type="match status" value="1"/>
</dbReference>
<keyword evidence="3" id="KW-1185">Reference proteome</keyword>
<organism evidence="2 3">
    <name type="scientific">Nitrosotalea devaniterrae</name>
    <dbReference type="NCBI Taxonomy" id="1078905"/>
    <lineage>
        <taxon>Archaea</taxon>
        <taxon>Nitrososphaerota</taxon>
        <taxon>Nitrososphaeria</taxon>
        <taxon>Nitrosotaleales</taxon>
        <taxon>Nitrosotaleaceae</taxon>
        <taxon>Nitrosotalea</taxon>
    </lineage>
</organism>
<dbReference type="EMBL" id="LN890280">
    <property type="protein sequence ID" value="CUR51783.1"/>
    <property type="molecule type" value="Genomic_DNA"/>
</dbReference>
<name>A0A128A353_9ARCH</name>
<evidence type="ECO:0000313" key="3">
    <source>
        <dbReference type="Proteomes" id="UP000196239"/>
    </source>
</evidence>
<dbReference type="KEGG" id="ndv:NDEV_1018"/>
<reference evidence="3" key="1">
    <citation type="submission" date="2015-10" db="EMBL/GenBank/DDBJ databases">
        <authorList>
            <person name="Lehtovirta-Morley L.E."/>
            <person name="Vieille C."/>
        </authorList>
    </citation>
    <scope>NUCLEOTIDE SEQUENCE [LARGE SCALE GENOMIC DNA]</scope>
</reference>
<gene>
    <name evidence="2" type="ORF">NDEV_1018</name>
</gene>
<proteinExistence type="predicted"/>
<evidence type="ECO:0000313" key="2">
    <source>
        <dbReference type="EMBL" id="CUR51783.1"/>
    </source>
</evidence>
<keyword evidence="1" id="KW-0472">Membrane</keyword>
<keyword evidence="1" id="KW-1133">Transmembrane helix</keyword>
<dbReference type="AlphaFoldDB" id="A0A128A353"/>
<feature type="transmembrane region" description="Helical" evidence="1">
    <location>
        <begin position="763"/>
        <end position="784"/>
    </location>
</feature>
<dbReference type="InterPro" id="IPR013783">
    <property type="entry name" value="Ig-like_fold"/>
</dbReference>